<dbReference type="GO" id="GO:1902201">
    <property type="term" value="P:negative regulation of bacterial-type flagellum-dependent cell motility"/>
    <property type="evidence" value="ECO:0007669"/>
    <property type="project" value="TreeGrafter"/>
</dbReference>
<dbReference type="AlphaFoldDB" id="A0A975BXL4"/>
<evidence type="ECO:0000256" key="2">
    <source>
        <dbReference type="ARBA" id="ARBA00034247"/>
    </source>
</evidence>
<dbReference type="GO" id="GO:0005886">
    <property type="term" value="C:plasma membrane"/>
    <property type="evidence" value="ECO:0007669"/>
    <property type="project" value="TreeGrafter"/>
</dbReference>
<evidence type="ECO:0000256" key="1">
    <source>
        <dbReference type="ARBA" id="ARBA00012528"/>
    </source>
</evidence>
<organism evidence="4 5">
    <name type="scientific">Desulfonema magnum</name>
    <dbReference type="NCBI Taxonomy" id="45655"/>
    <lineage>
        <taxon>Bacteria</taxon>
        <taxon>Pseudomonadati</taxon>
        <taxon>Thermodesulfobacteriota</taxon>
        <taxon>Desulfobacteria</taxon>
        <taxon>Desulfobacterales</taxon>
        <taxon>Desulfococcaceae</taxon>
        <taxon>Desulfonema</taxon>
    </lineage>
</organism>
<dbReference type="EC" id="2.7.7.65" evidence="1"/>
<evidence type="ECO:0000259" key="3">
    <source>
        <dbReference type="PROSITE" id="PS50887"/>
    </source>
</evidence>
<dbReference type="SUPFAM" id="SSF55073">
    <property type="entry name" value="Nucleotide cyclase"/>
    <property type="match status" value="1"/>
</dbReference>
<dbReference type="NCBIfam" id="TIGR00254">
    <property type="entry name" value="GGDEF"/>
    <property type="match status" value="1"/>
</dbReference>
<proteinExistence type="predicted"/>
<dbReference type="PROSITE" id="PS50887">
    <property type="entry name" value="GGDEF"/>
    <property type="match status" value="1"/>
</dbReference>
<reference evidence="4" key="1">
    <citation type="journal article" date="2021" name="Microb. Physiol.">
        <title>Proteogenomic Insights into the Physiology of Marine, Sulfate-Reducing, Filamentous Desulfonema limicola and Desulfonema magnum.</title>
        <authorList>
            <person name="Schnaars V."/>
            <person name="Wohlbrand L."/>
            <person name="Scheve S."/>
            <person name="Hinrichs C."/>
            <person name="Reinhardt R."/>
            <person name="Rabus R."/>
        </authorList>
    </citation>
    <scope>NUCLEOTIDE SEQUENCE</scope>
    <source>
        <strain evidence="4">4be13</strain>
    </source>
</reference>
<protein>
    <recommendedName>
        <fullName evidence="1">diguanylate cyclase</fullName>
        <ecNumber evidence="1">2.7.7.65</ecNumber>
    </recommendedName>
</protein>
<evidence type="ECO:0000313" key="5">
    <source>
        <dbReference type="Proteomes" id="UP000663722"/>
    </source>
</evidence>
<dbReference type="Pfam" id="PF00990">
    <property type="entry name" value="GGDEF"/>
    <property type="match status" value="1"/>
</dbReference>
<dbReference type="SUPFAM" id="SSF55781">
    <property type="entry name" value="GAF domain-like"/>
    <property type="match status" value="1"/>
</dbReference>
<dbReference type="CDD" id="cd01949">
    <property type="entry name" value="GGDEF"/>
    <property type="match status" value="1"/>
</dbReference>
<dbReference type="PANTHER" id="PTHR45138:SF9">
    <property type="entry name" value="DIGUANYLATE CYCLASE DGCM-RELATED"/>
    <property type="match status" value="1"/>
</dbReference>
<dbReference type="GO" id="GO:0043709">
    <property type="term" value="P:cell adhesion involved in single-species biofilm formation"/>
    <property type="evidence" value="ECO:0007669"/>
    <property type="project" value="TreeGrafter"/>
</dbReference>
<accession>A0A975BXL4</accession>
<sequence length="498" mass="55894">MSEQESKKSVIFSPSSQILDLMLDVILDVTRAECGSVMLLDNKFQELTIRSSRGLKNNIVEQARVRIGEGVSGKVAASGQSVFLRGHSGDSRIGIDSDDLVNAQANTSWILPIKFRDQTLGTININFADPNHNIPGGQEVIINEILNRFFEYLIRTDTLAGRRKGDSQLYMMNMFQEYHTLREMRIVFDYIFQLTANLLGTQKKGVILLKKPESHFFDLVLGYGVETKQYREVYEQLLFQLKKSEIKSALKIRIFRSKDFSFVSKTCFQEDFFILIPLSCLDSIEGDILLLSDETPRLGESVKNAVHSVCNVAASMIRESVPGQKLQDISLTDSLTGTYNYGLWWRRLHEELSRARRMKDAKISLIVFDVDHLNRFNLTYGYLMGDHLLRIIADRIKGCLRPIDIVGRIGGEEFGVVLVGAAKEDALRVGERIFKSVCGIPEDMHVKLSSPLTLSGGMAGFPDDTDSPGKLVEMAKTALVSAKIMGGNCIKLFEQAEE</sequence>
<dbReference type="InterPro" id="IPR029787">
    <property type="entry name" value="Nucleotide_cyclase"/>
</dbReference>
<dbReference type="SMART" id="SM00267">
    <property type="entry name" value="GGDEF"/>
    <property type="match status" value="1"/>
</dbReference>
<keyword evidence="5" id="KW-1185">Reference proteome</keyword>
<dbReference type="RefSeq" id="WP_207680140.1">
    <property type="nucleotide sequence ID" value="NZ_CP061800.1"/>
</dbReference>
<dbReference type="EMBL" id="CP061800">
    <property type="protein sequence ID" value="QTA93009.1"/>
    <property type="molecule type" value="Genomic_DNA"/>
</dbReference>
<dbReference type="PANTHER" id="PTHR45138">
    <property type="entry name" value="REGULATORY COMPONENTS OF SENSORY TRANSDUCTION SYSTEM"/>
    <property type="match status" value="1"/>
</dbReference>
<dbReference type="InterPro" id="IPR003018">
    <property type="entry name" value="GAF"/>
</dbReference>
<feature type="domain" description="GGDEF" evidence="3">
    <location>
        <begin position="361"/>
        <end position="495"/>
    </location>
</feature>
<dbReference type="InterPro" id="IPR000160">
    <property type="entry name" value="GGDEF_dom"/>
</dbReference>
<dbReference type="InterPro" id="IPR043128">
    <property type="entry name" value="Rev_trsase/Diguanyl_cyclase"/>
</dbReference>
<dbReference type="KEGG" id="dmm:dnm_091020"/>
<gene>
    <name evidence="4" type="ORF">dnm_091020</name>
</gene>
<evidence type="ECO:0000313" key="4">
    <source>
        <dbReference type="EMBL" id="QTA93009.1"/>
    </source>
</evidence>
<dbReference type="Pfam" id="PF13185">
    <property type="entry name" value="GAF_2"/>
    <property type="match status" value="1"/>
</dbReference>
<comment type="catalytic activity">
    <reaction evidence="2">
        <text>2 GTP = 3',3'-c-di-GMP + 2 diphosphate</text>
        <dbReference type="Rhea" id="RHEA:24898"/>
        <dbReference type="ChEBI" id="CHEBI:33019"/>
        <dbReference type="ChEBI" id="CHEBI:37565"/>
        <dbReference type="ChEBI" id="CHEBI:58805"/>
        <dbReference type="EC" id="2.7.7.65"/>
    </reaction>
</comment>
<name>A0A975BXL4_9BACT</name>
<dbReference type="Gene3D" id="3.30.70.270">
    <property type="match status" value="1"/>
</dbReference>
<dbReference type="GO" id="GO:0052621">
    <property type="term" value="F:diguanylate cyclase activity"/>
    <property type="evidence" value="ECO:0007669"/>
    <property type="project" value="UniProtKB-EC"/>
</dbReference>
<dbReference type="InterPro" id="IPR029016">
    <property type="entry name" value="GAF-like_dom_sf"/>
</dbReference>
<dbReference type="Proteomes" id="UP000663722">
    <property type="component" value="Chromosome"/>
</dbReference>
<dbReference type="Gene3D" id="3.30.450.40">
    <property type="match status" value="1"/>
</dbReference>
<dbReference type="InterPro" id="IPR050469">
    <property type="entry name" value="Diguanylate_Cyclase"/>
</dbReference>